<protein>
    <recommendedName>
        <fullName evidence="4">TnsA endonuclease N terminal</fullName>
    </recommendedName>
</protein>
<dbReference type="EMBL" id="FNCJ01000017">
    <property type="protein sequence ID" value="SDI12248.1"/>
    <property type="molecule type" value="Genomic_DNA"/>
</dbReference>
<gene>
    <name evidence="1" type="ORF">SAMN05216466_117137</name>
    <name evidence="2" type="ORF">SAMN05216466_12746</name>
</gene>
<proteinExistence type="predicted"/>
<reference evidence="1 3" key="1">
    <citation type="submission" date="2016-10" db="EMBL/GenBank/DDBJ databases">
        <authorList>
            <person name="de Groot N.N."/>
        </authorList>
    </citation>
    <scope>NUCLEOTIDE SEQUENCE [LARGE SCALE GENOMIC DNA]</scope>
    <source>
        <strain evidence="1 3">LMG 2247</strain>
    </source>
</reference>
<evidence type="ECO:0000313" key="3">
    <source>
        <dbReference type="Proteomes" id="UP000199706"/>
    </source>
</evidence>
<dbReference type="EMBL" id="FNCJ01000027">
    <property type="protein sequence ID" value="SDI59525.1"/>
    <property type="molecule type" value="Genomic_DNA"/>
</dbReference>
<sequence>MDRKKQRLNGDCSHLSFSRARGKKLRGIVIASGLRETEWHPWSMGIVLPKNIELDHGDIEVKSHVGQEFHLRHLAGWPVLQWPLTLPETDPRGVLSAPKFECWKKASDSRVGIAGYHFSFKAGGQVACHSSLEARLLAFFEMCPFVVEIRTQYPQWNREAFLAYCREGRLFPRNELATIDFMLTLRIPGIPYLIYHGVSAKPEAHRRRRSVRARHEREEKGLSEWCATHEVMTELSIADVEYNSYRRMFEHMKYVELTELENLVDDAELFAHDLLATKATGNARRVVEMVGKRRKWDAEKSFRMLAVALFLGHLKWDVRCPYAPSEPLNFIRP</sequence>
<accession>A0A1G8I012</accession>
<dbReference type="InterPro" id="IPR011856">
    <property type="entry name" value="tRNA_endonuc-like_dom_sf"/>
</dbReference>
<dbReference type="RefSeq" id="WP_143016689.1">
    <property type="nucleotide sequence ID" value="NZ_FNCJ01000017.1"/>
</dbReference>
<name>A0A1G8I012_9BURK</name>
<dbReference type="GO" id="GO:0003676">
    <property type="term" value="F:nucleic acid binding"/>
    <property type="evidence" value="ECO:0007669"/>
    <property type="project" value="InterPro"/>
</dbReference>
<evidence type="ECO:0008006" key="4">
    <source>
        <dbReference type="Google" id="ProtNLM"/>
    </source>
</evidence>
<dbReference type="Gene3D" id="3.40.1350.10">
    <property type="match status" value="1"/>
</dbReference>
<organism evidence="1 3">
    <name type="scientific">Paraburkholderia phenazinium</name>
    <dbReference type="NCBI Taxonomy" id="60549"/>
    <lineage>
        <taxon>Bacteria</taxon>
        <taxon>Pseudomonadati</taxon>
        <taxon>Pseudomonadota</taxon>
        <taxon>Betaproteobacteria</taxon>
        <taxon>Burkholderiales</taxon>
        <taxon>Burkholderiaceae</taxon>
        <taxon>Paraburkholderia</taxon>
    </lineage>
</organism>
<dbReference type="AlphaFoldDB" id="A0A1G8I012"/>
<dbReference type="Proteomes" id="UP000199706">
    <property type="component" value="Unassembled WGS sequence"/>
</dbReference>
<evidence type="ECO:0000313" key="1">
    <source>
        <dbReference type="EMBL" id="SDI12248.1"/>
    </source>
</evidence>
<evidence type="ECO:0000313" key="2">
    <source>
        <dbReference type="EMBL" id="SDI59525.1"/>
    </source>
</evidence>
<dbReference type="OrthoDB" id="9102212at2"/>